<evidence type="ECO:0000256" key="1">
    <source>
        <dbReference type="ARBA" id="ARBA00022737"/>
    </source>
</evidence>
<dbReference type="Proteomes" id="UP000238270">
    <property type="component" value="Unassembled WGS sequence"/>
</dbReference>
<dbReference type="NCBIfam" id="TIGR01443">
    <property type="entry name" value="intein_Cterm"/>
    <property type="match status" value="1"/>
</dbReference>
<dbReference type="NCBIfam" id="TIGR03696">
    <property type="entry name" value="Rhs_assc_core"/>
    <property type="match status" value="1"/>
</dbReference>
<dbReference type="GO" id="GO:0016539">
    <property type="term" value="P:intein-mediated protein splicing"/>
    <property type="evidence" value="ECO:0007669"/>
    <property type="project" value="InterPro"/>
</dbReference>
<feature type="domain" description="Hint" evidence="4">
    <location>
        <begin position="1403"/>
        <end position="1499"/>
    </location>
</feature>
<dbReference type="InterPro" id="IPR056823">
    <property type="entry name" value="TEN-like_YD-shell"/>
</dbReference>
<dbReference type="PANTHER" id="PTHR32305">
    <property type="match status" value="1"/>
</dbReference>
<dbReference type="SUPFAM" id="SSF51294">
    <property type="entry name" value="Hedgehog/intein (Hint) domain"/>
    <property type="match status" value="1"/>
</dbReference>
<dbReference type="PANTHER" id="PTHR32305:SF15">
    <property type="entry name" value="PROTEIN RHSA-RELATED"/>
    <property type="match status" value="1"/>
</dbReference>
<dbReference type="PRINTS" id="PR00394">
    <property type="entry name" value="RHSPROTEIN"/>
</dbReference>
<evidence type="ECO:0000259" key="4">
    <source>
        <dbReference type="SMART" id="SM00306"/>
    </source>
</evidence>
<dbReference type="PROSITE" id="PS50818">
    <property type="entry name" value="INTEIN_C_TER"/>
    <property type="match status" value="1"/>
</dbReference>
<dbReference type="SMART" id="SM00306">
    <property type="entry name" value="HintN"/>
    <property type="match status" value="1"/>
</dbReference>
<dbReference type="InterPro" id="IPR050708">
    <property type="entry name" value="T6SS_VgrG/RHS"/>
</dbReference>
<protein>
    <submittedName>
        <fullName evidence="5">Uncharacterized protein</fullName>
    </submittedName>
</protein>
<keyword evidence="1" id="KW-0677">Repeat</keyword>
<dbReference type="PROSITE" id="PS50817">
    <property type="entry name" value="INTEIN_N_TER"/>
    <property type="match status" value="1"/>
</dbReference>
<feature type="domain" description="Hint" evidence="3">
    <location>
        <begin position="1500"/>
        <end position="1548"/>
    </location>
</feature>
<dbReference type="InterPro" id="IPR036844">
    <property type="entry name" value="Hint_dom_sf"/>
</dbReference>
<dbReference type="InterPro" id="IPR003587">
    <property type="entry name" value="Hint_dom_N"/>
</dbReference>
<evidence type="ECO:0000259" key="3">
    <source>
        <dbReference type="SMART" id="SM00305"/>
    </source>
</evidence>
<comment type="caution">
    <text evidence="5">The sequence shown here is derived from an EMBL/GenBank/DDBJ whole genome shotgun (WGS) entry which is preliminary data.</text>
</comment>
<dbReference type="Pfam" id="PF05593">
    <property type="entry name" value="RHS_repeat"/>
    <property type="match status" value="2"/>
</dbReference>
<reference evidence="5 6" key="1">
    <citation type="submission" date="2016-08" db="EMBL/GenBank/DDBJ databases">
        <title>Evolution of the type three secretion system and type three effector repertoires in Xanthomonas.</title>
        <authorList>
            <person name="Merda D."/>
            <person name="Briand M."/>
            <person name="Bosis E."/>
            <person name="Rousseau C."/>
            <person name="Portier P."/>
            <person name="Jacques M.-A."/>
            <person name="Fischer-Le Saux M."/>
        </authorList>
    </citation>
    <scope>NUCLEOTIDE SEQUENCE [LARGE SCALE GENOMIC DNA]</scope>
    <source>
        <strain evidence="5 6">CFBP 3122</strain>
    </source>
</reference>
<dbReference type="Pfam" id="PF25023">
    <property type="entry name" value="TEN_YD-shell"/>
    <property type="match status" value="3"/>
</dbReference>
<dbReference type="InterPro" id="IPR022385">
    <property type="entry name" value="Rhs_assc_core"/>
</dbReference>
<feature type="region of interest" description="Disordered" evidence="2">
    <location>
        <begin position="1610"/>
        <end position="1651"/>
    </location>
</feature>
<dbReference type="InterPro" id="IPR003586">
    <property type="entry name" value="Hint_dom_C"/>
</dbReference>
<dbReference type="CDD" id="cd00081">
    <property type="entry name" value="Hint"/>
    <property type="match status" value="1"/>
</dbReference>
<evidence type="ECO:0000313" key="5">
    <source>
        <dbReference type="EMBL" id="PPT74433.1"/>
    </source>
</evidence>
<dbReference type="Pfam" id="PF07591">
    <property type="entry name" value="PT-HINT"/>
    <property type="match status" value="1"/>
</dbReference>
<dbReference type="InterPro" id="IPR031325">
    <property type="entry name" value="RHS_repeat"/>
</dbReference>
<dbReference type="InterPro" id="IPR006141">
    <property type="entry name" value="Intein_N"/>
</dbReference>
<sequence length="1651" mass="180339">MGNQGMNLGKRCRKYFYNLSLVVVALLFTPAVGFAQAVYPLGSTGSMGLGSPNGEFTVAQDDLVVKVPGGYARINRDYDGSQWVLNRQWSGLGDPSFYRSSYGSLGAFYSCTSVNGISSCDSTALAGQTQVVAAPLQPVVEGMRVPSDPTFGRDADGKPKPKGAVEFLARKGVGFSPSSDGTSYVSSKYPRFLVRPQQVPTLPASAGADVHPLTGKPGNGGVVTSLIDGYRWIDRSGQWIEYDQYGRITSYGDRNDVRVWFQYGSHGQIERVLDDNGRTVFTLLYKENGKFVTEVRDHTGAELRRVQYHYSDNGYLDRVTDARGGETRFGYGRATGELQAGGGTLPPSGNSEYSINQVIDAEGRELKVEYGITKRIAKITAPDGGKTEIDYAYDKLKKEFGVTLKLPQTEGGRTIDSQRYDVEGRLVYREVAGKVVLTGDGTSRDQTYIDQDNRSTRIQRDTFGEITKLTYADGSSESFTYASGSTDVREVIDGSGVAYRYEYDDHGNLTRSTKAYGKPEQQVREYTYGTRGEILSATIKGGQNPDGTSDADLVLSYEYDAHGNPVLFTDGERKQWRYAYDSQGNRIGTTDPLGREWTASYDAHSNLIDETDPTKANWHYEFDKTDRLTATLDARGKRSTTRYDAAGRKNALIDPYGAAFTDEYDVAGRLRQRRDASGQSSALSYDSSGRIAHVTDGGGLTTSLDYAGVDGQDRGARQPSGIRYPTFERKFRYDARKQPVQQADVLPDDTRINGIAYDVVGRIKTLTDPNGHARSYEYDALGRLTAVIDQLGNTVALAYDHRDNVIAVTNERGKTTRLVYDGRGLLISETNPLGQTTRYVYDDAGNLAETLLPGGAKIVREYDSVGRIQLRSSHRGDGTQESSETFTWDSSDNLTTWSNETANGVLAYDDADRLLSETVTQGAVVLRRQYTYHSNGNVKTYTGPDGVTLTYSYDGYGNLSRLDIPDEGAISVTERNWNRAKKVVLPGGSVQERAYDGLLNLTGLKVKSPGQVTVFELVNRFGKLSELVAREADGKETEYDYDEALRLVKADAGYAGGASETFVIDAAGNRIQHSAVSGAWTYDDANRLLSRGTFSYSYDAAGRLSQRVDSSKSEPARTTYFSYDGLDRLAEVRDGSRRLVARYRYDPFDQRISKELGDGTKTLYLHGEEGLLTETDAAGAIRRSYGWAPDGLYATAPLFQRTKDGYFYYHNDHQGTPWRVTNKGGAVVWSVSGYTAYGSAAVTAGAQIEQPWRLAGQYFDEETGLHYNLRRYYDAQAGRYISEDPLRFDAAINFYAYGNNSPGNFIDPTGEFAFLIPLAASYLRCVGLCMLLDAVGDAINGECLSLDALGDCAKDCILGMLPLPTPCNKKLGQLVNGLAAAGSALSDSGLLDGAAGGLADSVTNSFPGETVVQTPAGNKRIDTLRPGDEVLAYAEWEGRTRTEKITEVILSHREQTLVTITLDNGNTIETTGGHPLHTPAGWRVAQLLQAGGQLDIKGPDGNLIQAGISKVASRKEVFPVYNLEVANSHNFYVGVDGVLAHNGSGLSQPGTYEFPDQHNPGRYYSGKAANLADRTGKWKRKGRCGIPGINPMGGSSDLDRRIQEQMQINARGGVWKPGVNDASTTSSNLKNSISPDKWSQHGISPPSRPGP</sequence>
<gene>
    <name evidence="5" type="ORF">XaplCFBP3122_16710</name>
</gene>
<dbReference type="InterPro" id="IPR006530">
    <property type="entry name" value="YD"/>
</dbReference>
<feature type="compositionally biased region" description="Polar residues" evidence="2">
    <location>
        <begin position="1621"/>
        <end position="1634"/>
    </location>
</feature>
<dbReference type="Gene3D" id="2.180.10.10">
    <property type="entry name" value="RHS repeat-associated core"/>
    <property type="match status" value="4"/>
</dbReference>
<organism evidence="5 6">
    <name type="scientific">Xanthomonas arboricola pv. populi</name>
    <dbReference type="NCBI Taxonomy" id="487823"/>
    <lineage>
        <taxon>Bacteria</taxon>
        <taxon>Pseudomonadati</taxon>
        <taxon>Pseudomonadota</taxon>
        <taxon>Gammaproteobacteria</taxon>
        <taxon>Lysobacterales</taxon>
        <taxon>Lysobacteraceae</taxon>
        <taxon>Xanthomonas</taxon>
    </lineage>
</organism>
<accession>A0A2S6Z159</accession>
<proteinExistence type="predicted"/>
<dbReference type="Gene3D" id="2.170.16.10">
    <property type="entry name" value="Hedgehog/Intein (Hint) domain"/>
    <property type="match status" value="1"/>
</dbReference>
<dbReference type="NCBIfam" id="TIGR01643">
    <property type="entry name" value="YD_repeat_2x"/>
    <property type="match status" value="7"/>
</dbReference>
<evidence type="ECO:0000256" key="2">
    <source>
        <dbReference type="SAM" id="MobiDB-lite"/>
    </source>
</evidence>
<evidence type="ECO:0000313" key="6">
    <source>
        <dbReference type="Proteomes" id="UP000238270"/>
    </source>
</evidence>
<dbReference type="SMART" id="SM00305">
    <property type="entry name" value="HintC"/>
    <property type="match status" value="1"/>
</dbReference>
<dbReference type="InterPro" id="IPR030934">
    <property type="entry name" value="Intein_C"/>
</dbReference>
<dbReference type="EMBL" id="MIGV01000025">
    <property type="protein sequence ID" value="PPT74433.1"/>
    <property type="molecule type" value="Genomic_DNA"/>
</dbReference>
<name>A0A2S6Z159_9XANT</name>